<evidence type="ECO:0000259" key="9">
    <source>
        <dbReference type="PROSITE" id="PS51007"/>
    </source>
</evidence>
<dbReference type="Gene3D" id="1.10.760.10">
    <property type="entry name" value="Cytochrome c-like domain"/>
    <property type="match status" value="1"/>
</dbReference>
<dbReference type="InterPro" id="IPR036770">
    <property type="entry name" value="Ankyrin_rpt-contain_sf"/>
</dbReference>
<dbReference type="Gene3D" id="1.25.40.20">
    <property type="entry name" value="Ankyrin repeat-containing domain"/>
    <property type="match status" value="1"/>
</dbReference>
<accession>A0A2P8FCJ1</accession>
<dbReference type="SUPFAM" id="SSF48403">
    <property type="entry name" value="Ankyrin repeat"/>
    <property type="match status" value="1"/>
</dbReference>
<sequence length="273" mass="29273">MFRLIAFASLLLLIPLAKASAEIIHLHAKRGNIEGVVAELNKGVPLEIRSTSMTSAPGVTPLFVAAKFGHVDLVQELLARGADPTIFFFQDDGAYTVGTALHHAAGYGHIEVVKLLIKAGADPANYEQYIATPLHQALRGGHKEVAELLIEAGAPRRITLPSISGLIENADLATGAEIVKGCESCHGAPSPSKEPGKNGPNLWGVLGRPIASDPNFTYSSFLHELDSVWDEDTLNNYIASPYQYVPGTTKIMFGFESESDRAAVIAYLSTLRD</sequence>
<name>A0A2P8FCJ1_9RHOB</name>
<keyword evidence="5 6" id="KW-0040">ANK repeat</keyword>
<evidence type="ECO:0000256" key="5">
    <source>
        <dbReference type="ARBA" id="ARBA00023043"/>
    </source>
</evidence>
<reference evidence="10 11" key="1">
    <citation type="submission" date="2018-03" db="EMBL/GenBank/DDBJ databases">
        <title>Genomic Encyclopedia of Archaeal and Bacterial Type Strains, Phase II (KMG-II): from individual species to whole genera.</title>
        <authorList>
            <person name="Goeker M."/>
        </authorList>
    </citation>
    <scope>NUCLEOTIDE SEQUENCE [LARGE SCALE GENOMIC DNA]</scope>
    <source>
        <strain evidence="10 11">DSM 100673</strain>
    </source>
</reference>
<evidence type="ECO:0000256" key="1">
    <source>
        <dbReference type="ARBA" id="ARBA00022617"/>
    </source>
</evidence>
<dbReference type="Proteomes" id="UP000240418">
    <property type="component" value="Unassembled WGS sequence"/>
</dbReference>
<evidence type="ECO:0000313" key="10">
    <source>
        <dbReference type="EMBL" id="PSL19443.1"/>
    </source>
</evidence>
<evidence type="ECO:0000256" key="2">
    <source>
        <dbReference type="ARBA" id="ARBA00022723"/>
    </source>
</evidence>
<feature type="repeat" description="ANK" evidence="6">
    <location>
        <begin position="132"/>
        <end position="154"/>
    </location>
</feature>
<evidence type="ECO:0000256" key="7">
    <source>
        <dbReference type="PROSITE-ProRule" id="PRU00433"/>
    </source>
</evidence>
<dbReference type="EMBL" id="PYGJ01000006">
    <property type="protein sequence ID" value="PSL19443.1"/>
    <property type="molecule type" value="Genomic_DNA"/>
</dbReference>
<dbReference type="GO" id="GO:0046872">
    <property type="term" value="F:metal ion binding"/>
    <property type="evidence" value="ECO:0007669"/>
    <property type="project" value="UniProtKB-KW"/>
</dbReference>
<feature type="domain" description="Cytochrome c" evidence="9">
    <location>
        <begin position="170"/>
        <end position="272"/>
    </location>
</feature>
<dbReference type="SUPFAM" id="SSF46626">
    <property type="entry name" value="Cytochrome c"/>
    <property type="match status" value="1"/>
</dbReference>
<evidence type="ECO:0000256" key="3">
    <source>
        <dbReference type="ARBA" id="ARBA00022737"/>
    </source>
</evidence>
<keyword evidence="1 7" id="KW-0349">Heme</keyword>
<keyword evidence="11" id="KW-1185">Reference proteome</keyword>
<gene>
    <name evidence="10" type="ORF">CLV88_106156</name>
</gene>
<dbReference type="PANTHER" id="PTHR24171">
    <property type="entry name" value="ANKYRIN REPEAT DOMAIN-CONTAINING PROTEIN 39-RELATED"/>
    <property type="match status" value="1"/>
</dbReference>
<dbReference type="GO" id="GO:0020037">
    <property type="term" value="F:heme binding"/>
    <property type="evidence" value="ECO:0007669"/>
    <property type="project" value="InterPro"/>
</dbReference>
<feature type="repeat" description="ANK" evidence="6">
    <location>
        <begin position="96"/>
        <end position="128"/>
    </location>
</feature>
<evidence type="ECO:0000313" key="11">
    <source>
        <dbReference type="Proteomes" id="UP000240418"/>
    </source>
</evidence>
<dbReference type="AlphaFoldDB" id="A0A2P8FCJ1"/>
<organism evidence="10 11">
    <name type="scientific">Shimia abyssi</name>
    <dbReference type="NCBI Taxonomy" id="1662395"/>
    <lineage>
        <taxon>Bacteria</taxon>
        <taxon>Pseudomonadati</taxon>
        <taxon>Pseudomonadota</taxon>
        <taxon>Alphaproteobacteria</taxon>
        <taxon>Rhodobacterales</taxon>
        <taxon>Roseobacteraceae</taxon>
    </lineage>
</organism>
<dbReference type="PROSITE" id="PS50297">
    <property type="entry name" value="ANK_REP_REGION"/>
    <property type="match status" value="3"/>
</dbReference>
<evidence type="ECO:0000256" key="8">
    <source>
        <dbReference type="SAM" id="SignalP"/>
    </source>
</evidence>
<keyword evidence="8" id="KW-0732">Signal</keyword>
<dbReference type="PRINTS" id="PR01415">
    <property type="entry name" value="ANKYRIN"/>
</dbReference>
<dbReference type="GO" id="GO:0009055">
    <property type="term" value="F:electron transfer activity"/>
    <property type="evidence" value="ECO:0007669"/>
    <property type="project" value="InterPro"/>
</dbReference>
<keyword evidence="2 7" id="KW-0479">Metal-binding</keyword>
<dbReference type="SMART" id="SM00248">
    <property type="entry name" value="ANK"/>
    <property type="match status" value="3"/>
</dbReference>
<dbReference type="InterPro" id="IPR036909">
    <property type="entry name" value="Cyt_c-like_dom_sf"/>
</dbReference>
<dbReference type="InterPro" id="IPR009056">
    <property type="entry name" value="Cyt_c-like_dom"/>
</dbReference>
<dbReference type="PROSITE" id="PS51007">
    <property type="entry name" value="CYTC"/>
    <property type="match status" value="1"/>
</dbReference>
<feature type="chain" id="PRO_5015167581" evidence="8">
    <location>
        <begin position="20"/>
        <end position="273"/>
    </location>
</feature>
<protein>
    <submittedName>
        <fullName evidence="10">Cytochrome c2</fullName>
    </submittedName>
</protein>
<comment type="caution">
    <text evidence="10">The sequence shown here is derived from an EMBL/GenBank/DDBJ whole genome shotgun (WGS) entry which is preliminary data.</text>
</comment>
<keyword evidence="4 7" id="KW-0408">Iron</keyword>
<keyword evidence="3" id="KW-0677">Repeat</keyword>
<evidence type="ECO:0000256" key="4">
    <source>
        <dbReference type="ARBA" id="ARBA00023004"/>
    </source>
</evidence>
<dbReference type="Pfam" id="PF00023">
    <property type="entry name" value="Ank"/>
    <property type="match status" value="1"/>
</dbReference>
<dbReference type="RefSeq" id="WP_165798877.1">
    <property type="nucleotide sequence ID" value="NZ_PYGJ01000006.1"/>
</dbReference>
<dbReference type="PROSITE" id="PS50088">
    <property type="entry name" value="ANK_REPEAT"/>
    <property type="match status" value="3"/>
</dbReference>
<evidence type="ECO:0000256" key="6">
    <source>
        <dbReference type="PROSITE-ProRule" id="PRU00023"/>
    </source>
</evidence>
<feature type="signal peptide" evidence="8">
    <location>
        <begin position="1"/>
        <end position="19"/>
    </location>
</feature>
<dbReference type="InterPro" id="IPR002110">
    <property type="entry name" value="Ankyrin_rpt"/>
</dbReference>
<dbReference type="Pfam" id="PF12796">
    <property type="entry name" value="Ank_2"/>
    <property type="match status" value="1"/>
</dbReference>
<feature type="repeat" description="ANK" evidence="6">
    <location>
        <begin position="57"/>
        <end position="83"/>
    </location>
</feature>
<proteinExistence type="predicted"/>